<evidence type="ECO:0000313" key="9">
    <source>
        <dbReference type="EMBL" id="VFS22130.1"/>
    </source>
</evidence>
<dbReference type="GO" id="GO:0051536">
    <property type="term" value="F:iron-sulfur cluster binding"/>
    <property type="evidence" value="ECO:0007669"/>
    <property type="project" value="InterPro"/>
</dbReference>
<dbReference type="Gene3D" id="3.10.20.440">
    <property type="entry name" value="2Fe-2S iron-sulphur cluster binding domain, sarcosine oxidase, alpha subunit, N-terminal domain"/>
    <property type="match status" value="1"/>
</dbReference>
<evidence type="ECO:0000313" key="7">
    <source>
        <dbReference type="EMBL" id="VFR71099.1"/>
    </source>
</evidence>
<feature type="domain" description="2Fe-2S ferredoxin-type" evidence="2">
    <location>
        <begin position="12"/>
        <end position="93"/>
    </location>
</feature>
<dbReference type="EMBL" id="CAADIK010000023">
    <property type="protein sequence ID" value="VFR69689.1"/>
    <property type="molecule type" value="Genomic_DNA"/>
</dbReference>
<dbReference type="InterPro" id="IPR042204">
    <property type="entry name" value="2Fe-2S-bd_N"/>
</dbReference>
<dbReference type="Pfam" id="PF13510">
    <property type="entry name" value="Fer2_4"/>
    <property type="match status" value="1"/>
</dbReference>
<dbReference type="SUPFAM" id="SSF54292">
    <property type="entry name" value="2Fe-2S ferredoxin-like"/>
    <property type="match status" value="1"/>
</dbReference>
<evidence type="ECO:0000313" key="8">
    <source>
        <dbReference type="EMBL" id="VFR98710.1"/>
    </source>
</evidence>
<evidence type="ECO:0000313" key="6">
    <source>
        <dbReference type="EMBL" id="VFR69689.1"/>
    </source>
</evidence>
<sequence>MFEPLKGLAPAPTVALEVDGVTIDVAQDRTLAIALLEAGYPATRHNHRGEPCAPYCLMGACFECLVQVDGVDNVQSCLVRTRAGMQVRLPKGSRPLEES</sequence>
<gene>
    <name evidence="3" type="ORF">AMP9_4482</name>
    <name evidence="4" type="ORF">ANT2_4304</name>
    <name evidence="7" type="ORF">ANT3_4308</name>
    <name evidence="5" type="ORF">BRI6_4602</name>
    <name evidence="6" type="ORF">BRI9_4605</name>
    <name evidence="8" type="ORF">IVO3_4601</name>
    <name evidence="9" type="ORF">RAN7_4533</name>
</gene>
<evidence type="ECO:0000313" key="5">
    <source>
        <dbReference type="EMBL" id="VFR55177.1"/>
    </source>
</evidence>
<name>A0A484S086_9ZZZZ</name>
<protein>
    <submittedName>
        <fullName evidence="5">Opine oxidase subunit C</fullName>
    </submittedName>
</protein>
<dbReference type="EMBL" id="CAADII010000042">
    <property type="protein sequence ID" value="VFR55177.1"/>
    <property type="molecule type" value="Genomic_DNA"/>
</dbReference>
<organism evidence="5">
    <name type="scientific">plant metagenome</name>
    <dbReference type="NCBI Taxonomy" id="1297885"/>
    <lineage>
        <taxon>unclassified sequences</taxon>
        <taxon>metagenomes</taxon>
        <taxon>organismal metagenomes</taxon>
    </lineage>
</organism>
<dbReference type="PROSITE" id="PS51085">
    <property type="entry name" value="2FE2S_FER_2"/>
    <property type="match status" value="1"/>
</dbReference>
<dbReference type="InterPro" id="IPR036010">
    <property type="entry name" value="2Fe-2S_ferredoxin-like_sf"/>
</dbReference>
<dbReference type="AlphaFoldDB" id="A0A484S086"/>
<dbReference type="EMBL" id="CAADHY010000023">
    <property type="protein sequence ID" value="VFR27435.1"/>
    <property type="molecule type" value="Genomic_DNA"/>
</dbReference>
<dbReference type="EMBL" id="CAADIG010000005">
    <property type="protein sequence ID" value="VFR39723.1"/>
    <property type="molecule type" value="Genomic_DNA"/>
</dbReference>
<accession>A0A484S086</accession>
<dbReference type="EMBL" id="CAADIZ010000011">
    <property type="protein sequence ID" value="VFS22130.1"/>
    <property type="molecule type" value="Genomic_DNA"/>
</dbReference>
<dbReference type="GO" id="GO:0016491">
    <property type="term" value="F:oxidoreductase activity"/>
    <property type="evidence" value="ECO:0007669"/>
    <property type="project" value="UniProtKB-KW"/>
</dbReference>
<evidence type="ECO:0000256" key="1">
    <source>
        <dbReference type="ARBA" id="ARBA00023002"/>
    </source>
</evidence>
<evidence type="ECO:0000313" key="3">
    <source>
        <dbReference type="EMBL" id="VFR27435.1"/>
    </source>
</evidence>
<dbReference type="EMBL" id="CAADIP010000070">
    <property type="protein sequence ID" value="VFR98710.1"/>
    <property type="molecule type" value="Genomic_DNA"/>
</dbReference>
<keyword evidence="1" id="KW-0560">Oxidoreductase</keyword>
<evidence type="ECO:0000313" key="4">
    <source>
        <dbReference type="EMBL" id="VFR39723.1"/>
    </source>
</evidence>
<evidence type="ECO:0000259" key="2">
    <source>
        <dbReference type="PROSITE" id="PS51085"/>
    </source>
</evidence>
<proteinExistence type="predicted"/>
<dbReference type="InterPro" id="IPR001041">
    <property type="entry name" value="2Fe-2S_ferredoxin-type"/>
</dbReference>
<dbReference type="EMBL" id="CAADID010000021">
    <property type="protein sequence ID" value="VFR71099.1"/>
    <property type="molecule type" value="Genomic_DNA"/>
</dbReference>
<reference evidence="5" key="1">
    <citation type="submission" date="2019-03" db="EMBL/GenBank/DDBJ databases">
        <authorList>
            <person name="Danneels B."/>
        </authorList>
    </citation>
    <scope>NUCLEOTIDE SEQUENCE</scope>
</reference>